<name>A0ACC0PN81_RHOML</name>
<dbReference type="EMBL" id="CM046389">
    <property type="protein sequence ID" value="KAI8566626.1"/>
    <property type="molecule type" value="Genomic_DNA"/>
</dbReference>
<reference evidence="1" key="1">
    <citation type="submission" date="2022-02" db="EMBL/GenBank/DDBJ databases">
        <title>Plant Genome Project.</title>
        <authorList>
            <person name="Zhang R.-G."/>
        </authorList>
    </citation>
    <scope>NUCLEOTIDE SEQUENCE</scope>
    <source>
        <strain evidence="1">AT1</strain>
    </source>
</reference>
<proteinExistence type="predicted"/>
<accession>A0ACC0PN81</accession>
<sequence length="154" mass="17624">MNRADFGFAVLSFFFKCGYKADVASFNTPINGYILQDNTANAVKLFLRLMKDEDIIPNEVTYETIINGLCKLENTTMAIQLVRSMQIWNFKPNVVIYSTIIGSLCKDGNIDDAFSFLSEMREWDVMPNVVTYNSWLMACANWVNGRTPQDCWET</sequence>
<dbReference type="Proteomes" id="UP001062846">
    <property type="component" value="Chromosome 2"/>
</dbReference>
<comment type="caution">
    <text evidence="1">The sequence shown here is derived from an EMBL/GenBank/DDBJ whole genome shotgun (WGS) entry which is preliminary data.</text>
</comment>
<evidence type="ECO:0000313" key="1">
    <source>
        <dbReference type="EMBL" id="KAI8566626.1"/>
    </source>
</evidence>
<protein>
    <submittedName>
        <fullName evidence="1">Uncharacterized protein</fullName>
    </submittedName>
</protein>
<gene>
    <name evidence="1" type="ORF">RHMOL_Rhmol02G0055700</name>
</gene>
<organism evidence="1 2">
    <name type="scientific">Rhododendron molle</name>
    <name type="common">Chinese azalea</name>
    <name type="synonym">Azalea mollis</name>
    <dbReference type="NCBI Taxonomy" id="49168"/>
    <lineage>
        <taxon>Eukaryota</taxon>
        <taxon>Viridiplantae</taxon>
        <taxon>Streptophyta</taxon>
        <taxon>Embryophyta</taxon>
        <taxon>Tracheophyta</taxon>
        <taxon>Spermatophyta</taxon>
        <taxon>Magnoliopsida</taxon>
        <taxon>eudicotyledons</taxon>
        <taxon>Gunneridae</taxon>
        <taxon>Pentapetalae</taxon>
        <taxon>asterids</taxon>
        <taxon>Ericales</taxon>
        <taxon>Ericaceae</taxon>
        <taxon>Ericoideae</taxon>
        <taxon>Rhodoreae</taxon>
        <taxon>Rhododendron</taxon>
    </lineage>
</organism>
<evidence type="ECO:0000313" key="2">
    <source>
        <dbReference type="Proteomes" id="UP001062846"/>
    </source>
</evidence>
<keyword evidence="2" id="KW-1185">Reference proteome</keyword>